<dbReference type="SMART" id="SM00155">
    <property type="entry name" value="PLDc"/>
    <property type="match status" value="2"/>
</dbReference>
<name>A0ABQ9CQI4_9PASS</name>
<dbReference type="InterPro" id="IPR025202">
    <property type="entry name" value="PLD-like_dom"/>
</dbReference>
<keyword evidence="2" id="KW-0442">Lipid degradation</keyword>
<keyword evidence="2" id="KW-0443">Lipid metabolism</keyword>
<dbReference type="Pfam" id="PF13091">
    <property type="entry name" value="PLDc_2"/>
    <property type="match status" value="1"/>
</dbReference>
<dbReference type="PANTHER" id="PTHR10185">
    <property type="entry name" value="PHOSPHOLIPASE D - RELATED"/>
    <property type="match status" value="1"/>
</dbReference>
<reference evidence="4" key="1">
    <citation type="submission" date="2019-10" db="EMBL/GenBank/DDBJ databases">
        <authorList>
            <person name="Soares A.E.R."/>
            <person name="Aleixo A."/>
            <person name="Schneider P."/>
            <person name="Miyaki C.Y."/>
            <person name="Schneider M.P."/>
            <person name="Mello C."/>
            <person name="Vasconcelos A.T.R."/>
        </authorList>
    </citation>
    <scope>NUCLEOTIDE SEQUENCE</scope>
    <source>
        <tissue evidence="4">Muscle</tissue>
    </source>
</reference>
<evidence type="ECO:0000256" key="1">
    <source>
        <dbReference type="ARBA" id="ARBA00008664"/>
    </source>
</evidence>
<accession>A0ABQ9CQI4</accession>
<dbReference type="Pfam" id="PF13918">
    <property type="entry name" value="PLDc_3"/>
    <property type="match status" value="1"/>
</dbReference>
<dbReference type="InterPro" id="IPR001736">
    <property type="entry name" value="PLipase_D/transphosphatidylase"/>
</dbReference>
<evidence type="ECO:0000313" key="4">
    <source>
        <dbReference type="EMBL" id="KAJ7407259.1"/>
    </source>
</evidence>
<evidence type="ECO:0000313" key="5">
    <source>
        <dbReference type="Proteomes" id="UP001145742"/>
    </source>
</evidence>
<dbReference type="PROSITE" id="PS50035">
    <property type="entry name" value="PLD"/>
    <property type="match status" value="1"/>
</dbReference>
<dbReference type="PANTHER" id="PTHR10185:SF9">
    <property type="entry name" value="INACTIVE PHOSPHOLIPASE D5"/>
    <property type="match status" value="1"/>
</dbReference>
<dbReference type="InterPro" id="IPR032803">
    <property type="entry name" value="PLDc_3"/>
</dbReference>
<dbReference type="CDD" id="cd09146">
    <property type="entry name" value="PLDc_vPLD5_1"/>
    <property type="match status" value="1"/>
</dbReference>
<dbReference type="InterPro" id="IPR050874">
    <property type="entry name" value="Diverse_PLD-related"/>
</dbReference>
<dbReference type="Gene3D" id="3.30.870.10">
    <property type="entry name" value="Endonuclease Chain A"/>
    <property type="match status" value="2"/>
</dbReference>
<comment type="caution">
    <text evidence="4">The sequence shown here is derived from an EMBL/GenBank/DDBJ whole genome shotgun (WGS) entry which is preliminary data.</text>
</comment>
<proteinExistence type="inferred from homology"/>
<evidence type="ECO:0000259" key="3">
    <source>
        <dbReference type="PROSITE" id="PS50035"/>
    </source>
</evidence>
<gene>
    <name evidence="4" type="primary">PLD5</name>
    <name evidence="4" type="ORF">WISP_127669</name>
</gene>
<protein>
    <submittedName>
        <fullName evidence="4">Inactive phospholipase D5</fullName>
    </submittedName>
</protein>
<dbReference type="EMBL" id="WHWB01034616">
    <property type="protein sequence ID" value="KAJ7407259.1"/>
    <property type="molecule type" value="Genomic_DNA"/>
</dbReference>
<dbReference type="CDD" id="cd09149">
    <property type="entry name" value="PLDc_vPLD5_2"/>
    <property type="match status" value="1"/>
</dbReference>
<evidence type="ECO:0000256" key="2">
    <source>
        <dbReference type="ARBA" id="ARBA00022963"/>
    </source>
</evidence>
<comment type="similarity">
    <text evidence="1">Belongs to the phospholipase D family.</text>
</comment>
<keyword evidence="5" id="KW-1185">Reference proteome</keyword>
<dbReference type="SUPFAM" id="SSF56024">
    <property type="entry name" value="Phospholipase D/nuclease"/>
    <property type="match status" value="2"/>
</dbReference>
<sequence>MHWNFANVPRVALVENIPEGINYSDSAPSHLSLFQGWMNLLNMAEKSVDIVSSQWDLNHSHPSACQGQRLFEKLLELASRNIEIKLVSDILPVESKVLNDLKTKGAEVLYMNMSAYNEGRLQSSFWIVDKQHVYIGSASLDWRSLGQWVEATFLGSSVVIHFSGVLRKPLLMKELGVIVYNCSCLVLDLQRIFALYSSLRYKNKIPPSWSKRLYGVYDTQNKLTLQLNETKSEAFVSNSPKLFCPKDRVLDIEAIYSVIDDAKQFVYIAVMDYLPIVIDTNAKRYWPYLDGKIREALVLRSIKVRLLISFSRDTDPLTFNFVSSLKAICTEVPSCSLKVKFFDLEEESACFLKEQKNTSLPKLNRNKYMVTDGAAYIGNFDWVGNAFTQNAGAGLVINQADAGNSTSIIKQLKAVFERDWYSHYAKSLQPTKIPNCFNHKLNKGTSNKTATSNVN</sequence>
<feature type="domain" description="PLD phosphodiesterase" evidence="3">
    <location>
        <begin position="117"/>
        <end position="144"/>
    </location>
</feature>
<organism evidence="4 5">
    <name type="scientific">Willisornis vidua</name>
    <name type="common">Xingu scale-backed antbird</name>
    <dbReference type="NCBI Taxonomy" id="1566151"/>
    <lineage>
        <taxon>Eukaryota</taxon>
        <taxon>Metazoa</taxon>
        <taxon>Chordata</taxon>
        <taxon>Craniata</taxon>
        <taxon>Vertebrata</taxon>
        <taxon>Euteleostomi</taxon>
        <taxon>Archelosauria</taxon>
        <taxon>Archosauria</taxon>
        <taxon>Dinosauria</taxon>
        <taxon>Saurischia</taxon>
        <taxon>Theropoda</taxon>
        <taxon>Coelurosauria</taxon>
        <taxon>Aves</taxon>
        <taxon>Neognathae</taxon>
        <taxon>Neoaves</taxon>
        <taxon>Telluraves</taxon>
        <taxon>Australaves</taxon>
        <taxon>Passeriformes</taxon>
        <taxon>Thamnophilidae</taxon>
        <taxon>Willisornis</taxon>
    </lineage>
</organism>
<dbReference type="Proteomes" id="UP001145742">
    <property type="component" value="Unassembled WGS sequence"/>
</dbReference>